<name>A0ABZ2MD00_9BACT</name>
<feature type="region of interest" description="Disordered" evidence="1">
    <location>
        <begin position="212"/>
        <end position="284"/>
    </location>
</feature>
<sequence length="284" mass="28323">MSLSGTCTGAALPDGAHVALVWRVGRNGGVSVDADAPVIDGHFSLDVSAPPNHYFMTDDDPFPLGNIPHRPPPVEGPAPKPGFDTDEVSTRTTGGQVTKPLSRAVAGFLIYVDKNGNGKLDPDGDHVVGGDQDIYLTYLRDGGPLTYEKLRDSSGGLPQPGFNLGWIYGRWFPIEHLELKWTATASLPINVCPSKPNDSGGSGGGCRPCGGGSGSGGSGGGSPDAGSVDAGGSGGGGSGNCRPCGGGSGGGSPDAGSVDAGGSPSRTLCDLGSPITSYPPAPAP</sequence>
<organism evidence="2 3">
    <name type="scientific">Pendulispora albinea</name>
    <dbReference type="NCBI Taxonomy" id="2741071"/>
    <lineage>
        <taxon>Bacteria</taxon>
        <taxon>Pseudomonadati</taxon>
        <taxon>Myxococcota</taxon>
        <taxon>Myxococcia</taxon>
        <taxon>Myxococcales</taxon>
        <taxon>Sorangiineae</taxon>
        <taxon>Pendulisporaceae</taxon>
        <taxon>Pendulispora</taxon>
    </lineage>
</organism>
<accession>A0ABZ2MD00</accession>
<protein>
    <submittedName>
        <fullName evidence="2">Uncharacterized protein</fullName>
    </submittedName>
</protein>
<dbReference type="Proteomes" id="UP001370348">
    <property type="component" value="Chromosome"/>
</dbReference>
<reference evidence="2 3" key="1">
    <citation type="submission" date="2021-12" db="EMBL/GenBank/DDBJ databases">
        <title>Discovery of the Pendulisporaceae a myxobacterial family with distinct sporulation behavior and unique specialized metabolism.</title>
        <authorList>
            <person name="Garcia R."/>
            <person name="Popoff A."/>
            <person name="Bader C.D."/>
            <person name="Loehr J."/>
            <person name="Walesch S."/>
            <person name="Walt C."/>
            <person name="Boldt J."/>
            <person name="Bunk B."/>
            <person name="Haeckl F.J.F.P.J."/>
            <person name="Gunesch A.P."/>
            <person name="Birkelbach J."/>
            <person name="Nuebel U."/>
            <person name="Pietschmann T."/>
            <person name="Bach T."/>
            <person name="Mueller R."/>
        </authorList>
    </citation>
    <scope>NUCLEOTIDE SEQUENCE [LARGE SCALE GENOMIC DNA]</scope>
    <source>
        <strain evidence="2 3">MSr11954</strain>
    </source>
</reference>
<dbReference type="RefSeq" id="WP_394829972.1">
    <property type="nucleotide sequence ID" value="NZ_CP089984.1"/>
</dbReference>
<feature type="compositionally biased region" description="Gly residues" evidence="1">
    <location>
        <begin position="212"/>
        <end position="253"/>
    </location>
</feature>
<gene>
    <name evidence="2" type="ORF">LZC94_15735</name>
</gene>
<evidence type="ECO:0000256" key="1">
    <source>
        <dbReference type="SAM" id="MobiDB-lite"/>
    </source>
</evidence>
<evidence type="ECO:0000313" key="3">
    <source>
        <dbReference type="Proteomes" id="UP001370348"/>
    </source>
</evidence>
<dbReference type="EMBL" id="CP089984">
    <property type="protein sequence ID" value="WXB20392.1"/>
    <property type="molecule type" value="Genomic_DNA"/>
</dbReference>
<proteinExistence type="predicted"/>
<evidence type="ECO:0000313" key="2">
    <source>
        <dbReference type="EMBL" id="WXB20392.1"/>
    </source>
</evidence>
<keyword evidence="3" id="KW-1185">Reference proteome</keyword>
<feature type="compositionally biased region" description="Low complexity" evidence="1">
    <location>
        <begin position="254"/>
        <end position="263"/>
    </location>
</feature>